<sequence>MSSRMVDALPEASIPTEVPPEVEFRDSRSGLGDYRVARFLIQSTLLPADMETMDHEGGAFQVWNSYDFLLWEAEEKANQANRRADDAELSKLKAEELKRETRRLKSKLSKVRSNFEARLEVEKKKYEGELEAFKTGIDLKEKLKKILLDFNLELLESDNDEEANEGRDGKIRMEDLFNPALEDQMVEQGASAKPPAIIILSDHAEVSESRALNEA</sequence>
<evidence type="ECO:0000313" key="3">
    <source>
        <dbReference type="Proteomes" id="UP000797356"/>
    </source>
</evidence>
<gene>
    <name evidence="2" type="ORF">COCNU_10G000040</name>
</gene>
<reference evidence="2" key="2">
    <citation type="submission" date="2019-07" db="EMBL/GenBank/DDBJ databases">
        <authorList>
            <person name="Yang Y."/>
            <person name="Bocs S."/>
            <person name="Baudouin L."/>
        </authorList>
    </citation>
    <scope>NUCLEOTIDE SEQUENCE</scope>
    <source>
        <tissue evidence="2">Spear leaf of Hainan Tall coconut</tissue>
    </source>
</reference>
<evidence type="ECO:0000313" key="2">
    <source>
        <dbReference type="EMBL" id="KAG1361785.1"/>
    </source>
</evidence>
<feature type="coiled-coil region" evidence="1">
    <location>
        <begin position="70"/>
        <end position="114"/>
    </location>
</feature>
<proteinExistence type="predicted"/>
<name>A0A8K0IKM6_COCNU</name>
<accession>A0A8K0IKM6</accession>
<protein>
    <submittedName>
        <fullName evidence="2">Uncharacterized protein</fullName>
    </submittedName>
</protein>
<reference evidence="2" key="1">
    <citation type="journal article" date="2017" name="Gigascience">
        <title>The genome draft of coconut (Cocos nucifera).</title>
        <authorList>
            <person name="Xiao Y."/>
            <person name="Xu P."/>
            <person name="Fan H."/>
            <person name="Baudouin L."/>
            <person name="Xia W."/>
            <person name="Bocs S."/>
            <person name="Xu J."/>
            <person name="Li Q."/>
            <person name="Guo A."/>
            <person name="Zhou L."/>
            <person name="Li J."/>
            <person name="Wu Y."/>
            <person name="Ma Z."/>
            <person name="Armero A."/>
            <person name="Issali A.E."/>
            <person name="Liu N."/>
            <person name="Peng M."/>
            <person name="Yang Y."/>
        </authorList>
    </citation>
    <scope>NUCLEOTIDE SEQUENCE</scope>
    <source>
        <tissue evidence="2">Spear leaf of Hainan Tall coconut</tissue>
    </source>
</reference>
<evidence type="ECO:0000256" key="1">
    <source>
        <dbReference type="SAM" id="Coils"/>
    </source>
</evidence>
<dbReference type="AlphaFoldDB" id="A0A8K0IKM6"/>
<dbReference type="Proteomes" id="UP000797356">
    <property type="component" value="Chromosome 10"/>
</dbReference>
<organism evidence="2 3">
    <name type="scientific">Cocos nucifera</name>
    <name type="common">Coconut palm</name>
    <dbReference type="NCBI Taxonomy" id="13894"/>
    <lineage>
        <taxon>Eukaryota</taxon>
        <taxon>Viridiplantae</taxon>
        <taxon>Streptophyta</taxon>
        <taxon>Embryophyta</taxon>
        <taxon>Tracheophyta</taxon>
        <taxon>Spermatophyta</taxon>
        <taxon>Magnoliopsida</taxon>
        <taxon>Liliopsida</taxon>
        <taxon>Arecaceae</taxon>
        <taxon>Arecoideae</taxon>
        <taxon>Cocoseae</taxon>
        <taxon>Attaleinae</taxon>
        <taxon>Cocos</taxon>
    </lineage>
</organism>
<keyword evidence="1" id="KW-0175">Coiled coil</keyword>
<dbReference type="EMBL" id="CM017881">
    <property type="protein sequence ID" value="KAG1361785.1"/>
    <property type="molecule type" value="Genomic_DNA"/>
</dbReference>
<keyword evidence="3" id="KW-1185">Reference proteome</keyword>
<comment type="caution">
    <text evidence="2">The sequence shown here is derived from an EMBL/GenBank/DDBJ whole genome shotgun (WGS) entry which is preliminary data.</text>
</comment>